<dbReference type="PANTHER" id="PTHR24345:SF0">
    <property type="entry name" value="CELL CYCLE SERINE_THREONINE-PROTEIN KINASE CDC5_MSD2"/>
    <property type="match status" value="1"/>
</dbReference>
<feature type="compositionally biased region" description="Basic and acidic residues" evidence="7">
    <location>
        <begin position="639"/>
        <end position="656"/>
    </location>
</feature>
<evidence type="ECO:0000256" key="4">
    <source>
        <dbReference type="ARBA" id="ARBA00022777"/>
    </source>
</evidence>
<feature type="compositionally biased region" description="Low complexity" evidence="7">
    <location>
        <begin position="669"/>
        <end position="679"/>
    </location>
</feature>
<dbReference type="InterPro" id="IPR008271">
    <property type="entry name" value="Ser/Thr_kinase_AS"/>
</dbReference>
<evidence type="ECO:0000259" key="8">
    <source>
        <dbReference type="PROSITE" id="PS50011"/>
    </source>
</evidence>
<dbReference type="AlphaFoldDB" id="A0A1R0H064"/>
<dbReference type="Gene3D" id="1.10.510.10">
    <property type="entry name" value="Transferase(Phosphotransferase) domain 1"/>
    <property type="match status" value="1"/>
</dbReference>
<dbReference type="SUPFAM" id="SSF56112">
    <property type="entry name" value="Protein kinase-like (PK-like)"/>
    <property type="match status" value="1"/>
</dbReference>
<dbReference type="PROSITE" id="PS00107">
    <property type="entry name" value="PROTEIN_KINASE_ATP"/>
    <property type="match status" value="1"/>
</dbReference>
<keyword evidence="1" id="KW-0723">Serine/threonine-protein kinase</keyword>
<proteinExistence type="predicted"/>
<dbReference type="InterPro" id="IPR011009">
    <property type="entry name" value="Kinase-like_dom_sf"/>
</dbReference>
<organism evidence="9 10">
    <name type="scientific">Smittium mucronatum</name>
    <dbReference type="NCBI Taxonomy" id="133383"/>
    <lineage>
        <taxon>Eukaryota</taxon>
        <taxon>Fungi</taxon>
        <taxon>Fungi incertae sedis</taxon>
        <taxon>Zoopagomycota</taxon>
        <taxon>Kickxellomycotina</taxon>
        <taxon>Harpellomycetes</taxon>
        <taxon>Harpellales</taxon>
        <taxon>Legeriomycetaceae</taxon>
        <taxon>Smittium</taxon>
    </lineage>
</organism>
<dbReference type="STRING" id="133383.A0A1R0H064"/>
<sequence length="695" mass="77871">MIAYENSSRVIGSKKPKFEPMTSTRSDYPIKSPSSLQKSYLNHYTSKPKSRLGKDLQKSSPHAFDQPHWRMTAPVPNKNRTPHINSTFPKKNKDCQCNSKVSDKKPCHNPKSFYPHQPFVLPKGLHELSLRDLCKADLLPNISPQTSVITTDSFQVPGYVNMDNLPFEVGSIISDDATRTEYELINVLGEGTYAVVYLARSLLDDKIYALKCLSTHNLSQSQRDMQLQEIRLHKASSDSPNIVTLYNHFYYNSWLFLVLERVPGSDLYDYIMQHPTFGSSERQGHQLLRALKLYEQMLEAVSHIHSLKIYHRDLKPENFIVSPNGDLKLTDFGLATNESSSLNFECGSRPYMSYENRNGGLDVEKTIYGSPESYSPRLSDVWALGVLLFNLLFGESPWQDPSMDSCFKFADFVRDGSRFLSSQFPRLPKEVIDFLVQNVFCPEESRCSVLQLKLWVKCLIASLASKNINIPPPSRRFPSVPVNKKSPRIPSFNSSTSSTVVGKYASPPLPDSGEHTLVDKDAGGLDSFASAFSSSVPATVFSKYVSASKTAAILKAMPRNCNGAAAKSAVVALRTENQSSGPGSGLIINSQNSLTSKHKHHNSVRYFPQLSSSSYIPKPQSLSSNHNKKHYSFKSSSASRDDKTWKPHFSPLKEKSLSWADDFDDDTPEPSSSLTLESLSIRDDDSYNSDVFEME</sequence>
<keyword evidence="3 6" id="KW-0547">Nucleotide-binding</keyword>
<feature type="compositionally biased region" description="Polar residues" evidence="7">
    <location>
        <begin position="78"/>
        <end position="97"/>
    </location>
</feature>
<dbReference type="SMART" id="SM00220">
    <property type="entry name" value="S_TKc"/>
    <property type="match status" value="1"/>
</dbReference>
<feature type="region of interest" description="Disordered" evidence="7">
    <location>
        <begin position="1"/>
        <end position="97"/>
    </location>
</feature>
<evidence type="ECO:0000256" key="7">
    <source>
        <dbReference type="SAM" id="MobiDB-lite"/>
    </source>
</evidence>
<feature type="compositionally biased region" description="Polar residues" evidence="7">
    <location>
        <begin position="21"/>
        <end position="45"/>
    </location>
</feature>
<keyword evidence="4" id="KW-0418">Kinase</keyword>
<dbReference type="PANTHER" id="PTHR24345">
    <property type="entry name" value="SERINE/THREONINE-PROTEIN KINASE PLK"/>
    <property type="match status" value="1"/>
</dbReference>
<keyword evidence="2" id="KW-0808">Transferase</keyword>
<protein>
    <submittedName>
        <fullName evidence="9">Negative regulator of sexual conjugation and meiosis</fullName>
    </submittedName>
</protein>
<evidence type="ECO:0000256" key="1">
    <source>
        <dbReference type="ARBA" id="ARBA00022527"/>
    </source>
</evidence>
<evidence type="ECO:0000256" key="5">
    <source>
        <dbReference type="ARBA" id="ARBA00022840"/>
    </source>
</evidence>
<keyword evidence="5 6" id="KW-0067">ATP-binding</keyword>
<reference evidence="9 10" key="1">
    <citation type="journal article" date="2016" name="Mol. Biol. Evol.">
        <title>Genome-Wide Survey of Gut Fungi (Harpellales) Reveals the First Horizontally Transferred Ubiquitin Gene from a Mosquito Host.</title>
        <authorList>
            <person name="Wang Y."/>
            <person name="White M.M."/>
            <person name="Kvist S."/>
            <person name="Moncalvo J.M."/>
        </authorList>
    </citation>
    <scope>NUCLEOTIDE SEQUENCE [LARGE SCALE GENOMIC DNA]</scope>
    <source>
        <strain evidence="9 10">ALG-7-W6</strain>
    </source>
</reference>
<accession>A0A1R0H064</accession>
<keyword evidence="10" id="KW-1185">Reference proteome</keyword>
<evidence type="ECO:0000256" key="2">
    <source>
        <dbReference type="ARBA" id="ARBA00022679"/>
    </source>
</evidence>
<evidence type="ECO:0000313" key="9">
    <source>
        <dbReference type="EMBL" id="OLY82498.1"/>
    </source>
</evidence>
<dbReference type="Pfam" id="PF00069">
    <property type="entry name" value="Pkinase"/>
    <property type="match status" value="1"/>
</dbReference>
<name>A0A1R0H064_9FUNG</name>
<feature type="domain" description="Protein kinase" evidence="8">
    <location>
        <begin position="182"/>
        <end position="456"/>
    </location>
</feature>
<dbReference type="EMBL" id="LSSL01001484">
    <property type="protein sequence ID" value="OLY82498.1"/>
    <property type="molecule type" value="Genomic_DNA"/>
</dbReference>
<dbReference type="PROSITE" id="PS50011">
    <property type="entry name" value="PROTEIN_KINASE_DOM"/>
    <property type="match status" value="1"/>
</dbReference>
<feature type="region of interest" description="Disordered" evidence="7">
    <location>
        <begin position="617"/>
        <end position="680"/>
    </location>
</feature>
<dbReference type="GO" id="GO:0005634">
    <property type="term" value="C:nucleus"/>
    <property type="evidence" value="ECO:0007669"/>
    <property type="project" value="TreeGrafter"/>
</dbReference>
<evidence type="ECO:0000256" key="3">
    <source>
        <dbReference type="ARBA" id="ARBA00022741"/>
    </source>
</evidence>
<gene>
    <name evidence="9" type="ORF">AYI68_g3384</name>
</gene>
<dbReference type="GO" id="GO:0004674">
    <property type="term" value="F:protein serine/threonine kinase activity"/>
    <property type="evidence" value="ECO:0007669"/>
    <property type="project" value="UniProtKB-KW"/>
</dbReference>
<feature type="compositionally biased region" description="Polar residues" evidence="7">
    <location>
        <begin position="1"/>
        <end position="10"/>
    </location>
</feature>
<dbReference type="GO" id="GO:0005524">
    <property type="term" value="F:ATP binding"/>
    <property type="evidence" value="ECO:0007669"/>
    <property type="project" value="UniProtKB-UniRule"/>
</dbReference>
<dbReference type="InterPro" id="IPR000719">
    <property type="entry name" value="Prot_kinase_dom"/>
</dbReference>
<evidence type="ECO:0000256" key="6">
    <source>
        <dbReference type="PROSITE-ProRule" id="PRU10141"/>
    </source>
</evidence>
<dbReference type="InterPro" id="IPR017441">
    <property type="entry name" value="Protein_kinase_ATP_BS"/>
</dbReference>
<evidence type="ECO:0000313" key="10">
    <source>
        <dbReference type="Proteomes" id="UP000187455"/>
    </source>
</evidence>
<feature type="binding site" evidence="6">
    <location>
        <position position="211"/>
    </location>
    <ligand>
        <name>ATP</name>
        <dbReference type="ChEBI" id="CHEBI:30616"/>
    </ligand>
</feature>
<dbReference type="Proteomes" id="UP000187455">
    <property type="component" value="Unassembled WGS sequence"/>
</dbReference>
<dbReference type="PROSITE" id="PS00108">
    <property type="entry name" value="PROTEIN_KINASE_ST"/>
    <property type="match status" value="1"/>
</dbReference>
<dbReference type="OrthoDB" id="541276at2759"/>
<comment type="caution">
    <text evidence="9">The sequence shown here is derived from an EMBL/GenBank/DDBJ whole genome shotgun (WGS) entry which is preliminary data.</text>
</comment>